<dbReference type="AlphaFoldDB" id="X0ZQT5"/>
<accession>X0ZQT5</accession>
<name>X0ZQT5_9ZZZZ</name>
<comment type="caution">
    <text evidence="1">The sequence shown here is derived from an EMBL/GenBank/DDBJ whole genome shotgun (WGS) entry which is preliminary data.</text>
</comment>
<sequence>MIWNKKNSTYYDKGKRAYGFGDKIPTTVIDEMGQETREEYMGKGRIIGGKVAAETERDVLFAKAESLGLKPHYKAGIAKLQDMIEAHKALQALKKEALSLGIDPSDDVTFAELTILVDEKKVELEALNEPDLTE</sequence>
<dbReference type="EMBL" id="BART01003869">
    <property type="protein sequence ID" value="GAG62808.1"/>
    <property type="molecule type" value="Genomic_DNA"/>
</dbReference>
<reference evidence="1" key="1">
    <citation type="journal article" date="2014" name="Front. Microbiol.">
        <title>High frequency of phylogenetically diverse reductive dehalogenase-homologous genes in deep subseafloor sedimentary metagenomes.</title>
        <authorList>
            <person name="Kawai M."/>
            <person name="Futagami T."/>
            <person name="Toyoda A."/>
            <person name="Takaki Y."/>
            <person name="Nishi S."/>
            <person name="Hori S."/>
            <person name="Arai W."/>
            <person name="Tsubouchi T."/>
            <person name="Morono Y."/>
            <person name="Uchiyama I."/>
            <person name="Ito T."/>
            <person name="Fujiyama A."/>
            <person name="Inagaki F."/>
            <person name="Takami H."/>
        </authorList>
    </citation>
    <scope>NUCLEOTIDE SEQUENCE</scope>
    <source>
        <strain evidence="1">Expedition CK06-06</strain>
    </source>
</reference>
<protein>
    <submittedName>
        <fullName evidence="1">Uncharacterized protein</fullName>
    </submittedName>
</protein>
<organism evidence="1">
    <name type="scientific">marine sediment metagenome</name>
    <dbReference type="NCBI Taxonomy" id="412755"/>
    <lineage>
        <taxon>unclassified sequences</taxon>
        <taxon>metagenomes</taxon>
        <taxon>ecological metagenomes</taxon>
    </lineage>
</organism>
<gene>
    <name evidence="1" type="ORF">S01H4_10232</name>
</gene>
<proteinExistence type="predicted"/>
<evidence type="ECO:0000313" key="1">
    <source>
        <dbReference type="EMBL" id="GAG62808.1"/>
    </source>
</evidence>